<keyword evidence="10" id="KW-1185">Reference proteome</keyword>
<dbReference type="EMBL" id="CAXIPR030000809">
    <property type="protein sequence ID" value="CAM0147309.1"/>
    <property type="molecule type" value="Genomic_DNA"/>
</dbReference>
<comment type="similarity">
    <text evidence="2 4">Belongs to the SKP1 family.</text>
</comment>
<proteinExistence type="inferred from homology"/>
<comment type="pathway">
    <text evidence="1 4">Protein modification; protein ubiquitination.</text>
</comment>
<evidence type="ECO:0000256" key="3">
    <source>
        <dbReference type="ARBA" id="ARBA00022786"/>
    </source>
</evidence>
<comment type="subunit">
    <text evidence="4">Part of a SCF (SKP1-cullin-F-box) protein ligase complex.</text>
</comment>
<dbReference type="EMBL" id="OZ075114">
    <property type="protein sequence ID" value="CAL5059993.1"/>
    <property type="molecule type" value="Genomic_DNA"/>
</dbReference>
<evidence type="ECO:0000256" key="2">
    <source>
        <dbReference type="ARBA" id="ARBA00009993"/>
    </source>
</evidence>
<organism evidence="9 10">
    <name type="scientific">Urochloa decumbens</name>
    <dbReference type="NCBI Taxonomy" id="240449"/>
    <lineage>
        <taxon>Eukaryota</taxon>
        <taxon>Viridiplantae</taxon>
        <taxon>Streptophyta</taxon>
        <taxon>Embryophyta</taxon>
        <taxon>Tracheophyta</taxon>
        <taxon>Spermatophyta</taxon>
        <taxon>Magnoliopsida</taxon>
        <taxon>Liliopsida</taxon>
        <taxon>Poales</taxon>
        <taxon>Poaceae</taxon>
        <taxon>PACMAD clade</taxon>
        <taxon>Panicoideae</taxon>
        <taxon>Panicodae</taxon>
        <taxon>Paniceae</taxon>
        <taxon>Melinidinae</taxon>
        <taxon>Urochloa</taxon>
    </lineage>
</organism>
<dbReference type="Proteomes" id="UP001497457">
    <property type="component" value="Chromosome 3rd"/>
</dbReference>
<dbReference type="InterPro" id="IPR016073">
    <property type="entry name" value="Skp1_comp_POZ"/>
</dbReference>
<feature type="domain" description="SKP1 component POZ" evidence="6">
    <location>
        <begin position="8"/>
        <end position="67"/>
    </location>
</feature>
<accession>A0ABC9GXW5</accession>
<feature type="domain" description="SKP1 component dimerisation" evidence="5">
    <location>
        <begin position="113"/>
        <end position="149"/>
    </location>
</feature>
<dbReference type="Proteomes" id="UP001497457">
    <property type="component" value="Chromosome 4rd"/>
</dbReference>
<dbReference type="SUPFAM" id="SSF54695">
    <property type="entry name" value="POZ domain"/>
    <property type="match status" value="1"/>
</dbReference>
<dbReference type="Proteomes" id="UP001497457">
    <property type="component" value="Unassembled WGS sequence"/>
</dbReference>
<dbReference type="FunFam" id="3.30.710.10:FF:000026">
    <property type="entry name" value="E3 ubiquitin ligase complex SCF subunit"/>
    <property type="match status" value="1"/>
</dbReference>
<dbReference type="CDD" id="cd18322">
    <property type="entry name" value="BTB_POZ_SKP1"/>
    <property type="match status" value="1"/>
</dbReference>
<dbReference type="InterPro" id="IPR001232">
    <property type="entry name" value="SKP1-like"/>
</dbReference>
<dbReference type="InterPro" id="IPR011333">
    <property type="entry name" value="SKP1/BTB/POZ_sf"/>
</dbReference>
<dbReference type="Pfam" id="PF01466">
    <property type="entry name" value="Skp1"/>
    <property type="match status" value="1"/>
</dbReference>
<evidence type="ECO:0000259" key="6">
    <source>
        <dbReference type="Pfam" id="PF03931"/>
    </source>
</evidence>
<gene>
    <name evidence="9" type="ORF">URODEC1_LOCUS120760</name>
    <name evidence="7" type="ORF">URODEC1_LOCUS77093</name>
    <name evidence="8" type="ORF">URODEC1_LOCUS96927</name>
</gene>
<dbReference type="EMBL" id="OZ075113">
    <property type="protein sequence ID" value="CAL5023678.1"/>
    <property type="molecule type" value="Genomic_DNA"/>
</dbReference>
<protein>
    <recommendedName>
        <fullName evidence="4">SKP1-like protein</fullName>
    </recommendedName>
</protein>
<comment type="function">
    <text evidence="4">Involved in ubiquitination and subsequent proteasomal degradation of target proteins. Together with CUL1, RBX1 and a F-box protein, it forms a SCF E3 ubiquitin ligase complex. The functional specificity of this complex depends on the type of F-box protein. In the SCF complex, it serves as an adapter that links the F-box protein to CUL1.</text>
</comment>
<dbReference type="PANTHER" id="PTHR11165">
    <property type="entry name" value="SKP1"/>
    <property type="match status" value="1"/>
</dbReference>
<reference evidence="9 10" key="1">
    <citation type="submission" date="2024-10" db="EMBL/GenBank/DDBJ databases">
        <authorList>
            <person name="Ryan C."/>
        </authorList>
    </citation>
    <scope>NUCLEOTIDE SEQUENCE [LARGE SCALE GENOMIC DNA]</scope>
</reference>
<dbReference type="Pfam" id="PF03931">
    <property type="entry name" value="Skp1_POZ"/>
    <property type="match status" value="1"/>
</dbReference>
<evidence type="ECO:0000259" key="5">
    <source>
        <dbReference type="Pfam" id="PF01466"/>
    </source>
</evidence>
<evidence type="ECO:0000313" key="7">
    <source>
        <dbReference type="EMBL" id="CAL5023678.1"/>
    </source>
</evidence>
<dbReference type="SUPFAM" id="SSF81382">
    <property type="entry name" value="Skp1 dimerisation domain-like"/>
    <property type="match status" value="1"/>
</dbReference>
<evidence type="ECO:0000313" key="10">
    <source>
        <dbReference type="Proteomes" id="UP001497457"/>
    </source>
</evidence>
<keyword evidence="3 4" id="KW-0833">Ubl conjugation pathway</keyword>
<evidence type="ECO:0000313" key="8">
    <source>
        <dbReference type="EMBL" id="CAL5059993.1"/>
    </source>
</evidence>
<sequence length="167" mass="18912">MASANGSKMIKLKSSDHHEFEVEEAVAMESQTIRRMIEDGCADDCIRLPDIDSEVLMKVIEFCRNHVGDARLSNGTSSSTSVQELQIWEDDFVKVDQAMLYDLIMAAYNLKIKGLLQLTCQAVADMIKGKTTEEIRKILKIKNDFTHAQSEIHTVIKEIDTENPFIF</sequence>
<dbReference type="GO" id="GO:0009867">
    <property type="term" value="P:jasmonic acid mediated signaling pathway"/>
    <property type="evidence" value="ECO:0007669"/>
    <property type="project" value="UniProtKB-ARBA"/>
</dbReference>
<name>A0ABC9GXW5_9POAL</name>
<dbReference type="SMART" id="SM00512">
    <property type="entry name" value="Skp1"/>
    <property type="match status" value="1"/>
</dbReference>
<evidence type="ECO:0000256" key="4">
    <source>
        <dbReference type="PIRNR" id="PIRNR028729"/>
    </source>
</evidence>
<dbReference type="InterPro" id="IPR036296">
    <property type="entry name" value="SKP1-like_dim_sf"/>
</dbReference>
<dbReference type="PIRSF" id="PIRSF028729">
    <property type="entry name" value="E3_ubiquit_lig_SCF_Skp"/>
    <property type="match status" value="1"/>
</dbReference>
<dbReference type="InterPro" id="IPR016072">
    <property type="entry name" value="Skp1_comp_dimer"/>
</dbReference>
<evidence type="ECO:0000313" key="9">
    <source>
        <dbReference type="EMBL" id="CAM0147309.1"/>
    </source>
</evidence>
<dbReference type="AlphaFoldDB" id="A0ABC9GXW5"/>
<evidence type="ECO:0000256" key="1">
    <source>
        <dbReference type="ARBA" id="ARBA00004906"/>
    </source>
</evidence>
<dbReference type="InterPro" id="IPR016897">
    <property type="entry name" value="SKP1"/>
</dbReference>
<dbReference type="GO" id="GO:0016567">
    <property type="term" value="P:protein ubiquitination"/>
    <property type="evidence" value="ECO:0007669"/>
    <property type="project" value="UniProtKB-UniRule"/>
</dbReference>
<dbReference type="Gene3D" id="3.30.710.10">
    <property type="entry name" value="Potassium Channel Kv1.1, Chain A"/>
    <property type="match status" value="1"/>
</dbReference>